<dbReference type="Proteomes" id="UP000612746">
    <property type="component" value="Unassembled WGS sequence"/>
</dbReference>
<dbReference type="InterPro" id="IPR029069">
    <property type="entry name" value="HotDog_dom_sf"/>
</dbReference>
<gene>
    <name evidence="4" type="ORF">INT44_004874</name>
</gene>
<feature type="domain" description="Thioesterase" evidence="3">
    <location>
        <begin position="99"/>
        <end position="179"/>
    </location>
</feature>
<dbReference type="PANTHER" id="PTHR31793:SF27">
    <property type="entry name" value="NOVEL THIOESTERASE SUPERFAMILY DOMAIN AND SAPOSIN A-TYPE DOMAIN CONTAINING PROTEIN (0610012H03RIK)"/>
    <property type="match status" value="1"/>
</dbReference>
<dbReference type="InterPro" id="IPR006683">
    <property type="entry name" value="Thioestr_dom"/>
</dbReference>
<dbReference type="InterPro" id="IPR050563">
    <property type="entry name" value="4-hydroxybenzoyl-CoA_TE"/>
</dbReference>
<proteinExistence type="inferred from homology"/>
<organism evidence="4 5">
    <name type="scientific">Umbelopsis vinacea</name>
    <dbReference type="NCBI Taxonomy" id="44442"/>
    <lineage>
        <taxon>Eukaryota</taxon>
        <taxon>Fungi</taxon>
        <taxon>Fungi incertae sedis</taxon>
        <taxon>Mucoromycota</taxon>
        <taxon>Mucoromycotina</taxon>
        <taxon>Umbelopsidomycetes</taxon>
        <taxon>Umbelopsidales</taxon>
        <taxon>Umbelopsidaceae</taxon>
        <taxon>Umbelopsis</taxon>
    </lineage>
</organism>
<dbReference type="PANTHER" id="PTHR31793">
    <property type="entry name" value="4-HYDROXYBENZOYL-COA THIOESTERASE FAMILY MEMBER"/>
    <property type="match status" value="1"/>
</dbReference>
<evidence type="ECO:0000256" key="2">
    <source>
        <dbReference type="ARBA" id="ARBA00022801"/>
    </source>
</evidence>
<dbReference type="GO" id="GO:0047617">
    <property type="term" value="F:fatty acyl-CoA hydrolase activity"/>
    <property type="evidence" value="ECO:0007669"/>
    <property type="project" value="TreeGrafter"/>
</dbReference>
<keyword evidence="2" id="KW-0378">Hydrolase</keyword>
<evidence type="ECO:0000259" key="3">
    <source>
        <dbReference type="Pfam" id="PF03061"/>
    </source>
</evidence>
<protein>
    <recommendedName>
        <fullName evidence="3">Thioesterase domain-containing protein</fullName>
    </recommendedName>
</protein>
<evidence type="ECO:0000313" key="4">
    <source>
        <dbReference type="EMBL" id="KAG2187202.1"/>
    </source>
</evidence>
<reference evidence="4" key="1">
    <citation type="submission" date="2020-12" db="EMBL/GenBank/DDBJ databases">
        <title>Metabolic potential, ecology and presence of endohyphal bacteria is reflected in genomic diversity of Mucoromycotina.</title>
        <authorList>
            <person name="Muszewska A."/>
            <person name="Okrasinska A."/>
            <person name="Steczkiewicz K."/>
            <person name="Drgas O."/>
            <person name="Orlowska M."/>
            <person name="Perlinska-Lenart U."/>
            <person name="Aleksandrzak-Piekarczyk T."/>
            <person name="Szatraj K."/>
            <person name="Zielenkiewicz U."/>
            <person name="Pilsyk S."/>
            <person name="Malc E."/>
            <person name="Mieczkowski P."/>
            <person name="Kruszewska J.S."/>
            <person name="Biernat P."/>
            <person name="Pawlowska J."/>
        </authorList>
    </citation>
    <scope>NUCLEOTIDE SEQUENCE</scope>
    <source>
        <strain evidence="4">WA0000051536</strain>
    </source>
</reference>
<comment type="similarity">
    <text evidence="1">Belongs to the 4-hydroxybenzoyl-CoA thioesterase family.</text>
</comment>
<dbReference type="AlphaFoldDB" id="A0A8H7Q738"/>
<sequence length="221" mass="24423">MRCSNFAGGLRHSPWIGVFAAVNDESAFLHSTPEGGGTPFQFSPHPMSLTATRRLVQISEHTFIRPITTKSSSPLDSRSRSFYRHFLPIQTRWSDNDQYGHVNNSVFYHYIDTAVNNYLIDRCDLQPLSTTSPIGLVVTSSANFFKPMSFPAVIEAGLAVTKIGKSSVTYKVGIFERGSQQASVVGGFTHVFVEPKHRKPVPQLPSAMKAGMESILVEETD</sequence>
<dbReference type="OrthoDB" id="2420454at2759"/>
<dbReference type="CDD" id="cd00586">
    <property type="entry name" value="4HBT"/>
    <property type="match status" value="1"/>
</dbReference>
<name>A0A8H7Q738_9FUNG</name>
<evidence type="ECO:0000313" key="5">
    <source>
        <dbReference type="Proteomes" id="UP000612746"/>
    </source>
</evidence>
<keyword evidence="5" id="KW-1185">Reference proteome</keyword>
<dbReference type="Pfam" id="PF03061">
    <property type="entry name" value="4HBT"/>
    <property type="match status" value="1"/>
</dbReference>
<comment type="caution">
    <text evidence="4">The sequence shown here is derived from an EMBL/GenBank/DDBJ whole genome shotgun (WGS) entry which is preliminary data.</text>
</comment>
<dbReference type="Gene3D" id="3.10.129.10">
    <property type="entry name" value="Hotdog Thioesterase"/>
    <property type="match status" value="1"/>
</dbReference>
<accession>A0A8H7Q738</accession>
<dbReference type="SUPFAM" id="SSF54637">
    <property type="entry name" value="Thioesterase/thiol ester dehydrase-isomerase"/>
    <property type="match status" value="1"/>
</dbReference>
<evidence type="ECO:0000256" key="1">
    <source>
        <dbReference type="ARBA" id="ARBA00005953"/>
    </source>
</evidence>
<dbReference type="EMBL" id="JAEPRA010000003">
    <property type="protein sequence ID" value="KAG2187202.1"/>
    <property type="molecule type" value="Genomic_DNA"/>
</dbReference>